<protein>
    <submittedName>
        <fullName evidence="2">Uncharacterized protein</fullName>
    </submittedName>
</protein>
<feature type="region of interest" description="Disordered" evidence="1">
    <location>
        <begin position="1"/>
        <end position="28"/>
    </location>
</feature>
<gene>
    <name evidence="2" type="ORF">ABZ507_16855</name>
</gene>
<dbReference type="RefSeq" id="WP_357804572.1">
    <property type="nucleotide sequence ID" value="NZ_JBEYBM010000008.1"/>
</dbReference>
<accession>A0ABV2XCB5</accession>
<evidence type="ECO:0000313" key="2">
    <source>
        <dbReference type="EMBL" id="MEU2123481.1"/>
    </source>
</evidence>
<keyword evidence="3" id="KW-1185">Reference proteome</keyword>
<reference evidence="2 3" key="1">
    <citation type="submission" date="2024-06" db="EMBL/GenBank/DDBJ databases">
        <title>The Natural Products Discovery Center: Release of the First 8490 Sequenced Strains for Exploring Actinobacteria Biosynthetic Diversity.</title>
        <authorList>
            <person name="Kalkreuter E."/>
            <person name="Kautsar S.A."/>
            <person name="Yang D."/>
            <person name="Bader C.D."/>
            <person name="Teijaro C.N."/>
            <person name="Fluegel L."/>
            <person name="Davis C.M."/>
            <person name="Simpson J.R."/>
            <person name="Lauterbach L."/>
            <person name="Steele A.D."/>
            <person name="Gui C."/>
            <person name="Meng S."/>
            <person name="Li G."/>
            <person name="Viehrig K."/>
            <person name="Ye F."/>
            <person name="Su P."/>
            <person name="Kiefer A.F."/>
            <person name="Nichols A."/>
            <person name="Cepeda A.J."/>
            <person name="Yan W."/>
            <person name="Fan B."/>
            <person name="Jiang Y."/>
            <person name="Adhikari A."/>
            <person name="Zheng C.-J."/>
            <person name="Schuster L."/>
            <person name="Cowan T.M."/>
            <person name="Smanski M.J."/>
            <person name="Chevrette M.G."/>
            <person name="De Carvalho L.P.S."/>
            <person name="Shen B."/>
        </authorList>
    </citation>
    <scope>NUCLEOTIDE SEQUENCE [LARGE SCALE GENOMIC DNA]</scope>
    <source>
        <strain evidence="2 3">NPDC019434</strain>
    </source>
</reference>
<dbReference type="Proteomes" id="UP001550535">
    <property type="component" value="Unassembled WGS sequence"/>
</dbReference>
<evidence type="ECO:0000256" key="1">
    <source>
        <dbReference type="SAM" id="MobiDB-lite"/>
    </source>
</evidence>
<evidence type="ECO:0000313" key="3">
    <source>
        <dbReference type="Proteomes" id="UP001550535"/>
    </source>
</evidence>
<organism evidence="2 3">
    <name type="scientific">Nocardia niwae</name>
    <dbReference type="NCBI Taxonomy" id="626084"/>
    <lineage>
        <taxon>Bacteria</taxon>
        <taxon>Bacillati</taxon>
        <taxon>Actinomycetota</taxon>
        <taxon>Actinomycetes</taxon>
        <taxon>Mycobacteriales</taxon>
        <taxon>Nocardiaceae</taxon>
        <taxon>Nocardia</taxon>
    </lineage>
</organism>
<name>A0ABV2XCB5_9NOCA</name>
<comment type="caution">
    <text evidence="2">The sequence shown here is derived from an EMBL/GenBank/DDBJ whole genome shotgun (WGS) entry which is preliminary data.</text>
</comment>
<proteinExistence type="predicted"/>
<dbReference type="EMBL" id="JBEYBR010000040">
    <property type="protein sequence ID" value="MEU2123481.1"/>
    <property type="molecule type" value="Genomic_DNA"/>
</dbReference>
<sequence>MAAALRAHRLGLPPPGDDRSFTEPDQPTPAAELAWLVEVAIQFDTSPLVPATPAALESPGHHAAGRRLSTCDSAFARAGSAPPSTR</sequence>